<dbReference type="EMBL" id="AP022620">
    <property type="protein sequence ID" value="BBZ76150.1"/>
    <property type="molecule type" value="Genomic_DNA"/>
</dbReference>
<protein>
    <recommendedName>
        <fullName evidence="3">PEP-utilising enzyme mobile domain-containing protein</fullName>
    </recommendedName>
</protein>
<proteinExistence type="predicted"/>
<organism evidence="1 2">
    <name type="scientific">Mycolicibacterium anyangense</name>
    <dbReference type="NCBI Taxonomy" id="1431246"/>
    <lineage>
        <taxon>Bacteria</taxon>
        <taxon>Bacillati</taxon>
        <taxon>Actinomycetota</taxon>
        <taxon>Actinomycetes</taxon>
        <taxon>Mycobacteriales</taxon>
        <taxon>Mycobacteriaceae</taxon>
        <taxon>Mycolicibacterium</taxon>
    </lineage>
</organism>
<dbReference type="Proteomes" id="UP000467249">
    <property type="component" value="Chromosome"/>
</dbReference>
<dbReference type="RefSeq" id="WP_163803649.1">
    <property type="nucleotide sequence ID" value="NZ_AP022620.1"/>
</dbReference>
<dbReference type="PANTHER" id="PTHR43615">
    <property type="entry name" value="PHOSPHOENOLPYRUVATE SYNTHASE-RELATED"/>
    <property type="match status" value="1"/>
</dbReference>
<keyword evidence="2" id="KW-1185">Reference proteome</keyword>
<dbReference type="Gene3D" id="3.50.30.10">
    <property type="entry name" value="Phosphohistidine domain"/>
    <property type="match status" value="1"/>
</dbReference>
<dbReference type="InterPro" id="IPR036291">
    <property type="entry name" value="NAD(P)-bd_dom_sf"/>
</dbReference>
<name>A0A6N4W2M3_9MYCO</name>
<dbReference type="KEGG" id="many:MANY_14870"/>
<accession>A0A6N4W2M3</accession>
<evidence type="ECO:0000313" key="1">
    <source>
        <dbReference type="EMBL" id="BBZ76150.1"/>
    </source>
</evidence>
<gene>
    <name evidence="1" type="ORF">MANY_14870</name>
</gene>
<reference evidence="1 2" key="1">
    <citation type="journal article" date="2019" name="Emerg. Microbes Infect.">
        <title>Comprehensive subspecies identification of 175 nontuberculous mycobacteria species based on 7547 genomic profiles.</title>
        <authorList>
            <person name="Matsumoto Y."/>
            <person name="Kinjo T."/>
            <person name="Motooka D."/>
            <person name="Nabeya D."/>
            <person name="Jung N."/>
            <person name="Uechi K."/>
            <person name="Horii T."/>
            <person name="Iida T."/>
            <person name="Fujita J."/>
            <person name="Nakamura S."/>
        </authorList>
    </citation>
    <scope>NUCLEOTIDE SEQUENCE [LARGE SCALE GENOMIC DNA]</scope>
    <source>
        <strain evidence="1 2">JCM 30275</strain>
    </source>
</reference>
<dbReference type="InterPro" id="IPR051549">
    <property type="entry name" value="PEP_Utilizing_Enz"/>
</dbReference>
<dbReference type="AlphaFoldDB" id="A0A6N4W2M3"/>
<dbReference type="SUPFAM" id="SSF51735">
    <property type="entry name" value="NAD(P)-binding Rossmann-fold domains"/>
    <property type="match status" value="1"/>
</dbReference>
<sequence>MRILLTEVTSGLGRAVTQSLLAAGHDVTGIPDCGHRDLYRLAAEADTVLLLPGPDAGVPAADVVRVCDAAARGGARVVFPSLSALEPARWSQAEELVRTGWAPNLIVRLAAPLGRQVDAAVCRSVAAILTAPTSGSMPVIHLDDVIRFLLAAVACERTGTVDLATPDAAAVVSAQQVLSRVDPRPKARPADAWPSRIPELDVTALCDEWKFECAWNATEAVLDTARGLQGRRLSPVGAVAVAGRIAMPVAPVCRAPNGVEAEFDDHIDHRFPVFVASPFAETQCGPLTPMSLDLHLPGVRVAAGALGDLLDIPESVAAEWHDRLVALFGHRVYLGASVIAAAAPRLPGRAAEVGARLCAAAGMSPVSPQRRLLRRRPLSMTRIITGARMLGRHVESYADAAEAEYRDAEALSAMSQAQLDGRIRLLCNRIHEGWTLAAQAWLLAELAPGQLTAGRRHATQVDSELAALASVLRAHPYIQDSLNAGDLAAVRAAAPMVATAFDTVVAHLGHRGPGGVELAASVAGDRPEALIAAGERARQRSWNAQPDTAQPYSLLAYDCLLRFTHQMRTAIRELARRWVAADKMAEIDDIFLLTLEEALVMPSDARLRITRRAAERERLRAVRPPRVIDGAWAPQPVAAAVGAGEPLHGSGIGAGTVEGTVRVVGSATDAGLGPADIAVVATADVESLVLFGTPGALIIEDGVTLSDPGELGIPVLTGVPEATARLVTGTRVRVDAAAGTVAVLADSGSVTELCTVAR</sequence>
<dbReference type="PANTHER" id="PTHR43615:SF1">
    <property type="entry name" value="PPDK_N DOMAIN-CONTAINING PROTEIN"/>
    <property type="match status" value="1"/>
</dbReference>
<evidence type="ECO:0000313" key="2">
    <source>
        <dbReference type="Proteomes" id="UP000467249"/>
    </source>
</evidence>
<evidence type="ECO:0008006" key="3">
    <source>
        <dbReference type="Google" id="ProtNLM"/>
    </source>
</evidence>